<evidence type="ECO:0000313" key="6">
    <source>
        <dbReference type="Proteomes" id="UP000177798"/>
    </source>
</evidence>
<evidence type="ECO:0000256" key="4">
    <source>
        <dbReference type="SAM" id="MobiDB-lite"/>
    </source>
</evidence>
<dbReference type="EC" id="2.1.1.220" evidence="1"/>
<evidence type="ECO:0000313" key="5">
    <source>
        <dbReference type="EMBL" id="APA10707.1"/>
    </source>
</evidence>
<protein>
    <recommendedName>
        <fullName evidence="2">tRNA (adenine(58)-N(1))-methyltransferase catalytic subunit TRM61</fullName>
        <ecNumber evidence="1">2.1.1.220</ecNumber>
    </recommendedName>
    <alternativeName>
        <fullName evidence="3">tRNA(m1A58)-methyltransferase subunit TRM61</fullName>
    </alternativeName>
</protein>
<accession>A0A1D9Q6Z7</accession>
<evidence type="ECO:0000256" key="2">
    <source>
        <dbReference type="ARBA" id="ARBA00015963"/>
    </source>
</evidence>
<gene>
    <name evidence="5" type="ORF">sscle_06g054770</name>
</gene>
<feature type="compositionally biased region" description="Basic and acidic residues" evidence="4">
    <location>
        <begin position="192"/>
        <end position="204"/>
    </location>
</feature>
<name>A0A1D9Q6Z7_SCLS1</name>
<organism evidence="5 6">
    <name type="scientific">Sclerotinia sclerotiorum (strain ATCC 18683 / 1980 / Ss-1)</name>
    <name type="common">White mold</name>
    <name type="synonym">Whetzelinia sclerotiorum</name>
    <dbReference type="NCBI Taxonomy" id="665079"/>
    <lineage>
        <taxon>Eukaryota</taxon>
        <taxon>Fungi</taxon>
        <taxon>Dikarya</taxon>
        <taxon>Ascomycota</taxon>
        <taxon>Pezizomycotina</taxon>
        <taxon>Leotiomycetes</taxon>
        <taxon>Helotiales</taxon>
        <taxon>Sclerotiniaceae</taxon>
        <taxon>Sclerotinia</taxon>
    </lineage>
</organism>
<dbReference type="PANTHER" id="PTHR12133">
    <property type="entry name" value="TRNA (ADENINE(58)-N(1))-METHYLTRANSFERASE"/>
    <property type="match status" value="1"/>
</dbReference>
<feature type="compositionally biased region" description="Basic and acidic residues" evidence="4">
    <location>
        <begin position="145"/>
        <end position="157"/>
    </location>
</feature>
<evidence type="ECO:0000256" key="3">
    <source>
        <dbReference type="ARBA" id="ARBA00033309"/>
    </source>
</evidence>
<sequence>MSTIQRTIFSGARRLNSSKSLSLSCSLRRSFTQRLVKVNDVILLKPETNQKSLPVLSKPVKHGDSLVFRDHRKVKADDVIGRPYRSVVAGGRRALFRIYEPTLGEYCDNAPRVVTPIYSQDASLIVSLLDINYVAAPSSQSEIAKEREKFRPNRPLEESVVSENSDALEKAVIPGESETDESLSWKPEITPEESKTEESVDLKPEITPGSESSEFENISDEGDLLEEFKELPDKSAQLTESELLEDWDFVKHDENKLEIFEAGTGAGSLTLHLARAIHGANTRAPPIPKLPKTSGKVNPDDDIYRYGGKLGDRNDKMTKLYNEWRSQRRAVIHSLDLDENHSRHAQRTVRNYRHGAYFPHIDFHVGTIHGYLSKRFEQTQDVFLDHAILDIPAIQDEMEIVGKCLKPNGRLITWCPSVTQHMKCLEAVKSKKLPFVLDRVLELGSQLSTGGREWEVRSVKPRALIKAEKKATVKRMAKEDEAKSASAVDEFLAEISKDEKRKGKGKKGEIESSAGMEDELEANEEGMETSESESVSVQASTRGLGDFTDMSGWEMICRPKVGDRVTGGGFVGVWKKMDMEV</sequence>
<evidence type="ECO:0000256" key="1">
    <source>
        <dbReference type="ARBA" id="ARBA00012796"/>
    </source>
</evidence>
<reference evidence="6" key="1">
    <citation type="journal article" date="2017" name="Genome Biol. Evol.">
        <title>The complete genome sequence of the phytopathogenic fungus Sclerotinia sclerotiorum reveals insights into the genome architecture of broad host range pathogens.</title>
        <authorList>
            <person name="Derbyshire M."/>
            <person name="Denton-Giles M."/>
            <person name="Hegedus D."/>
            <person name="Seifbarghy S."/>
            <person name="Rollins J."/>
            <person name="van Kan J."/>
            <person name="Seidl M.F."/>
            <person name="Faino L."/>
            <person name="Mbengue M."/>
            <person name="Navaud O."/>
            <person name="Raffaele S."/>
            <person name="Hammond-Kosack K."/>
            <person name="Heard S."/>
            <person name="Oliver R."/>
        </authorList>
    </citation>
    <scope>NUCLEOTIDE SEQUENCE [LARGE SCALE GENOMIC DNA]</scope>
    <source>
        <strain evidence="6">ATCC 18683 / 1980 / Ss-1</strain>
    </source>
</reference>
<dbReference type="KEGG" id="ssl:SS1G_12435"/>
<dbReference type="OMA" id="NERHATP"/>
<dbReference type="Proteomes" id="UP000177798">
    <property type="component" value="Chromosome 6"/>
</dbReference>
<dbReference type="Gene3D" id="3.40.50.150">
    <property type="entry name" value="Vaccinia Virus protein VP39"/>
    <property type="match status" value="1"/>
</dbReference>
<dbReference type="GO" id="GO:0031515">
    <property type="term" value="C:tRNA (m1A) methyltransferase complex"/>
    <property type="evidence" value="ECO:0007669"/>
    <property type="project" value="InterPro"/>
</dbReference>
<dbReference type="EMBL" id="CP017819">
    <property type="protein sequence ID" value="APA10707.1"/>
    <property type="molecule type" value="Genomic_DNA"/>
</dbReference>
<dbReference type="RefSeq" id="XP_001586449.1">
    <property type="nucleotide sequence ID" value="XM_001586399.1"/>
</dbReference>
<dbReference type="InterPro" id="IPR014816">
    <property type="entry name" value="tRNA_MeTrfase_Gcd14"/>
</dbReference>
<dbReference type="SUPFAM" id="SSF53335">
    <property type="entry name" value="S-adenosyl-L-methionine-dependent methyltransferases"/>
    <property type="match status" value="2"/>
</dbReference>
<dbReference type="AlphaFoldDB" id="A0A1D9Q6Z7"/>
<dbReference type="InterPro" id="IPR029063">
    <property type="entry name" value="SAM-dependent_MTases_sf"/>
</dbReference>
<feature type="region of interest" description="Disordered" evidence="4">
    <location>
        <begin position="502"/>
        <end position="540"/>
    </location>
</feature>
<dbReference type="PANTHER" id="PTHR12133:SF1">
    <property type="entry name" value="TRNA (ADENINE(58)-N(1))-METHYLTRANSFERASE, MITOCHONDRIAL"/>
    <property type="match status" value="1"/>
</dbReference>
<proteinExistence type="predicted"/>
<dbReference type="VEuPathDB" id="FungiDB:sscle_06g054770"/>
<dbReference type="GO" id="GO:0160107">
    <property type="term" value="F:tRNA (adenine(58)-N1)-methyltransferase activity"/>
    <property type="evidence" value="ECO:0007669"/>
    <property type="project" value="UniProtKB-EC"/>
</dbReference>
<dbReference type="OrthoDB" id="5585464at2759"/>
<feature type="compositionally biased region" description="Acidic residues" evidence="4">
    <location>
        <begin position="516"/>
        <end position="531"/>
    </location>
</feature>
<feature type="region of interest" description="Disordered" evidence="4">
    <location>
        <begin position="145"/>
        <end position="218"/>
    </location>
</feature>
<dbReference type="GO" id="GO:0030488">
    <property type="term" value="P:tRNA methylation"/>
    <property type="evidence" value="ECO:0007669"/>
    <property type="project" value="InterPro"/>
</dbReference>